<evidence type="ECO:0000259" key="6">
    <source>
        <dbReference type="PROSITE" id="PS50089"/>
    </source>
</evidence>
<dbReference type="Proteomes" id="UP001374579">
    <property type="component" value="Unassembled WGS sequence"/>
</dbReference>
<feature type="domain" description="RING-type" evidence="6">
    <location>
        <begin position="16"/>
        <end position="56"/>
    </location>
</feature>
<proteinExistence type="predicted"/>
<evidence type="ECO:0000259" key="7">
    <source>
        <dbReference type="PROSITE" id="PS50119"/>
    </source>
</evidence>
<feature type="coiled-coil region" evidence="5">
    <location>
        <begin position="190"/>
        <end position="267"/>
    </location>
</feature>
<evidence type="ECO:0000256" key="1">
    <source>
        <dbReference type="ARBA" id="ARBA00022723"/>
    </source>
</evidence>
<dbReference type="PROSITE" id="PS50119">
    <property type="entry name" value="ZF_BBOX"/>
    <property type="match status" value="1"/>
</dbReference>
<evidence type="ECO:0000256" key="2">
    <source>
        <dbReference type="ARBA" id="ARBA00022771"/>
    </source>
</evidence>
<dbReference type="Gene3D" id="2.60.120.920">
    <property type="match status" value="1"/>
</dbReference>
<evidence type="ECO:0000256" key="5">
    <source>
        <dbReference type="SAM" id="Coils"/>
    </source>
</evidence>
<dbReference type="Gene3D" id="3.30.160.60">
    <property type="entry name" value="Classic Zinc Finger"/>
    <property type="match status" value="1"/>
</dbReference>
<keyword evidence="1" id="KW-0479">Metal-binding</keyword>
<evidence type="ECO:0000256" key="4">
    <source>
        <dbReference type="PROSITE-ProRule" id="PRU00024"/>
    </source>
</evidence>
<dbReference type="SUPFAM" id="SSF57850">
    <property type="entry name" value="RING/U-box"/>
    <property type="match status" value="1"/>
</dbReference>
<feature type="domain" description="B box-type" evidence="7">
    <location>
        <begin position="151"/>
        <end position="185"/>
    </location>
</feature>
<sequence>MATAAVTTAAPSDMECTVCHEHFTLPRILPCGHLLCRDCLVTWLHSQPEANCPLCRCEIVDPKQHKGKSFEDIADGFPCDFAMAALVEADRVLSKQHECCVCVDKAAVDVCINCSDMFCQMCSTLHKKQSMSKHHTIESLSSLTVETLAAKRPATCHVHDDKVSEVYCPTHGASVCLLCATTDHRQCPDVTKLESKMAEARSALADLAAILSRGERKLEQAIAGLDKDLQEIDKRTQVTVAEVEAACDRLEKSVKECRRRLRELALSTSCDAKKHLTDGKTTLVQRKGKVTTHRVIVQRAEGFPTLGSLGKMASQMGTRVQDLDLTSTLLADGKGISMVTLTIDTQAVSRIDRELSTLGLVRLTRGDQVPVLRFHVNHGKNLKLSNDYQAAEKLDKSGDYGIVMSRDPMMSNMLYQVQINEVNNIHRDTYLGVVTKSPDTFTLPYTFILADIFADPHPAALCVTPVCVRIFGDTKEEERSVLDKLAVGSKVGLAVDTDRSLHLYVDGKHQGVVAPDIPTPCYFMFDMFAYCTKVTALPVTSVP</sequence>
<name>A0AAN9AWR1_9CAEN</name>
<keyword evidence="5" id="KW-0175">Coiled coil</keyword>
<reference evidence="9 10" key="1">
    <citation type="submission" date="2024-02" db="EMBL/GenBank/DDBJ databases">
        <title>Chromosome-scale genome assembly of the rough periwinkle Littorina saxatilis.</title>
        <authorList>
            <person name="De Jode A."/>
            <person name="Faria R."/>
            <person name="Formenti G."/>
            <person name="Sims Y."/>
            <person name="Smith T.P."/>
            <person name="Tracey A."/>
            <person name="Wood J.M.D."/>
            <person name="Zagrodzka Z.B."/>
            <person name="Johannesson K."/>
            <person name="Butlin R.K."/>
            <person name="Leder E.H."/>
        </authorList>
    </citation>
    <scope>NUCLEOTIDE SEQUENCE [LARGE SCALE GENOMIC DNA]</scope>
    <source>
        <strain evidence="9">Snail1</strain>
        <tissue evidence="9">Muscle</tissue>
    </source>
</reference>
<dbReference type="InterPro" id="IPR043136">
    <property type="entry name" value="B30.2/SPRY_sf"/>
</dbReference>
<dbReference type="InterPro" id="IPR047153">
    <property type="entry name" value="TRIM45/56/19-like"/>
</dbReference>
<dbReference type="Pfam" id="PF13639">
    <property type="entry name" value="zf-RING_2"/>
    <property type="match status" value="1"/>
</dbReference>
<keyword evidence="3" id="KW-0862">Zinc</keyword>
<keyword evidence="2 4" id="KW-0863">Zinc-finger</keyword>
<dbReference type="SUPFAM" id="SSF57845">
    <property type="entry name" value="B-box zinc-binding domain"/>
    <property type="match status" value="1"/>
</dbReference>
<accession>A0AAN9AWR1</accession>
<keyword evidence="10" id="KW-1185">Reference proteome</keyword>
<dbReference type="PROSITE" id="PS50089">
    <property type="entry name" value="ZF_RING_2"/>
    <property type="match status" value="1"/>
</dbReference>
<dbReference type="InterPro" id="IPR006573">
    <property type="entry name" value="NHR_dom"/>
</dbReference>
<dbReference type="PROSITE" id="PS51065">
    <property type="entry name" value="NHR"/>
    <property type="match status" value="1"/>
</dbReference>
<comment type="caution">
    <text evidence="9">The sequence shown here is derived from an EMBL/GenBank/DDBJ whole genome shotgun (WGS) entry which is preliminary data.</text>
</comment>
<dbReference type="PROSITE" id="PS00518">
    <property type="entry name" value="ZF_RING_1"/>
    <property type="match status" value="1"/>
</dbReference>
<dbReference type="InterPro" id="IPR017907">
    <property type="entry name" value="Znf_RING_CS"/>
</dbReference>
<protein>
    <submittedName>
        <fullName evidence="9">Uncharacterized protein</fullName>
    </submittedName>
</protein>
<dbReference type="EMBL" id="JBAMIC010000018">
    <property type="protein sequence ID" value="KAK7094663.1"/>
    <property type="molecule type" value="Genomic_DNA"/>
</dbReference>
<evidence type="ECO:0000313" key="10">
    <source>
        <dbReference type="Proteomes" id="UP001374579"/>
    </source>
</evidence>
<dbReference type="PANTHER" id="PTHR25462">
    <property type="entry name" value="BONUS, ISOFORM C-RELATED"/>
    <property type="match status" value="1"/>
</dbReference>
<dbReference type="InterPro" id="IPR001841">
    <property type="entry name" value="Znf_RING"/>
</dbReference>
<dbReference type="AlphaFoldDB" id="A0AAN9AWR1"/>
<dbReference type="GO" id="GO:0008270">
    <property type="term" value="F:zinc ion binding"/>
    <property type="evidence" value="ECO:0007669"/>
    <property type="project" value="UniProtKB-KW"/>
</dbReference>
<dbReference type="Pfam" id="PF07177">
    <property type="entry name" value="Neuralized"/>
    <property type="match status" value="1"/>
</dbReference>
<evidence type="ECO:0000313" key="9">
    <source>
        <dbReference type="EMBL" id="KAK7094663.1"/>
    </source>
</evidence>
<organism evidence="9 10">
    <name type="scientific">Littorina saxatilis</name>
    <dbReference type="NCBI Taxonomy" id="31220"/>
    <lineage>
        <taxon>Eukaryota</taxon>
        <taxon>Metazoa</taxon>
        <taxon>Spiralia</taxon>
        <taxon>Lophotrochozoa</taxon>
        <taxon>Mollusca</taxon>
        <taxon>Gastropoda</taxon>
        <taxon>Caenogastropoda</taxon>
        <taxon>Littorinimorpha</taxon>
        <taxon>Littorinoidea</taxon>
        <taxon>Littorinidae</taxon>
        <taxon>Littorina</taxon>
    </lineage>
</organism>
<dbReference type="SMART" id="SM00184">
    <property type="entry name" value="RING"/>
    <property type="match status" value="1"/>
</dbReference>
<dbReference type="CDD" id="cd19757">
    <property type="entry name" value="Bbox1"/>
    <property type="match status" value="1"/>
</dbReference>
<dbReference type="InterPro" id="IPR013083">
    <property type="entry name" value="Znf_RING/FYVE/PHD"/>
</dbReference>
<dbReference type="InterPro" id="IPR000315">
    <property type="entry name" value="Znf_B-box"/>
</dbReference>
<dbReference type="PANTHER" id="PTHR25462:SF296">
    <property type="entry name" value="MEIOTIC P26, ISOFORM F"/>
    <property type="match status" value="1"/>
</dbReference>
<feature type="domain" description="NHR" evidence="8">
    <location>
        <begin position="371"/>
        <end position="539"/>
    </location>
</feature>
<dbReference type="Gene3D" id="3.30.40.10">
    <property type="entry name" value="Zinc/RING finger domain, C3HC4 (zinc finger)"/>
    <property type="match status" value="1"/>
</dbReference>
<evidence type="ECO:0000256" key="3">
    <source>
        <dbReference type="ARBA" id="ARBA00022833"/>
    </source>
</evidence>
<gene>
    <name evidence="9" type="ORF">V1264_006183</name>
</gene>
<evidence type="ECO:0000259" key="8">
    <source>
        <dbReference type="PROSITE" id="PS51065"/>
    </source>
</evidence>